<evidence type="ECO:0000256" key="1">
    <source>
        <dbReference type="ARBA" id="ARBA00022729"/>
    </source>
</evidence>
<name>A0A815VIU4_ADIRI</name>
<dbReference type="PANTHER" id="PTHR10680">
    <property type="entry name" value="PEPTIDYL-GLYCINE ALPHA-AMIDATING MONOOXYGENASE"/>
    <property type="match status" value="1"/>
</dbReference>
<proteinExistence type="predicted"/>
<dbReference type="AlphaFoldDB" id="A0A815VIU4"/>
<evidence type="ECO:0000256" key="2">
    <source>
        <dbReference type="ARBA" id="ARBA00022737"/>
    </source>
</evidence>
<keyword evidence="3" id="KW-0325">Glycoprotein</keyword>
<reference evidence="5" key="1">
    <citation type="submission" date="2021-02" db="EMBL/GenBank/DDBJ databases">
        <authorList>
            <person name="Nowell W R."/>
        </authorList>
    </citation>
    <scope>NUCLEOTIDE SEQUENCE</scope>
</reference>
<dbReference type="SUPFAM" id="SSF63825">
    <property type="entry name" value="YWTD domain"/>
    <property type="match status" value="1"/>
</dbReference>
<dbReference type="InterPro" id="IPR001258">
    <property type="entry name" value="NHL_repeat"/>
</dbReference>
<dbReference type="PROSITE" id="PS51125">
    <property type="entry name" value="NHL"/>
    <property type="match status" value="1"/>
</dbReference>
<dbReference type="Gene3D" id="2.120.10.30">
    <property type="entry name" value="TolB, C-terminal domain"/>
    <property type="match status" value="2"/>
</dbReference>
<dbReference type="EMBL" id="CAJNOR010006797">
    <property type="protein sequence ID" value="CAF1603775.1"/>
    <property type="molecule type" value="Genomic_DNA"/>
</dbReference>
<evidence type="ECO:0000313" key="6">
    <source>
        <dbReference type="EMBL" id="CAF1603775.1"/>
    </source>
</evidence>
<dbReference type="Proteomes" id="UP000663852">
    <property type="component" value="Unassembled WGS sequence"/>
</dbReference>
<dbReference type="EMBL" id="CAJNOJ010000908">
    <property type="protein sequence ID" value="CAF1532872.1"/>
    <property type="molecule type" value="Genomic_DNA"/>
</dbReference>
<feature type="repeat" description="NHL" evidence="4">
    <location>
        <begin position="270"/>
        <end position="307"/>
    </location>
</feature>
<protein>
    <submittedName>
        <fullName evidence="5">Uncharacterized protein</fullName>
    </submittedName>
</protein>
<evidence type="ECO:0000256" key="4">
    <source>
        <dbReference type="PROSITE-ProRule" id="PRU00504"/>
    </source>
</evidence>
<accession>A0A815VIU4</accession>
<evidence type="ECO:0000313" key="5">
    <source>
        <dbReference type="EMBL" id="CAF1532872.1"/>
    </source>
</evidence>
<sequence length="310" mass="35407">MRISSTIAQYKKHQTKFQQIGKIVAGGNKSGNRSNQLYCPTKIFVDQNKTIFIADYGNYRIIEWKFNETQGNIIAGGNRLDQLNSPTDMIIDEKNNSIIITDYGNKRVVRWSRNQIQEILIENISCYGLTIDQYGFLYVSDIEENEVRKWNLEKIKENPQGILVAGGNEEGNQLNQLNSPSYMFVDKDQSIYISDSSNHRVMKWLKDAREGIIVAGGNGEGNNLNQLNGPQELFVDEFNQTYVVDCWNHRIMRWNEGDREGEILVGGNGRGSKLNQLNYPAGLSFDLEGNVYVSDFGNDRIIRFDKINIL</sequence>
<dbReference type="InterPro" id="IPR011042">
    <property type="entry name" value="6-blade_b-propeller_TolB-like"/>
</dbReference>
<dbReference type="Proteomes" id="UP000663828">
    <property type="component" value="Unassembled WGS sequence"/>
</dbReference>
<gene>
    <name evidence="5" type="ORF">EDS130_LOCUS44714</name>
    <name evidence="6" type="ORF">XAT740_LOCUS48021</name>
</gene>
<dbReference type="PANTHER" id="PTHR10680:SF14">
    <property type="entry name" value="PEPTIDYL-GLYCINE ALPHA-AMIDATING MONOOXYGENASE"/>
    <property type="match status" value="1"/>
</dbReference>
<organism evidence="5 8">
    <name type="scientific">Adineta ricciae</name>
    <name type="common">Rotifer</name>
    <dbReference type="NCBI Taxonomy" id="249248"/>
    <lineage>
        <taxon>Eukaryota</taxon>
        <taxon>Metazoa</taxon>
        <taxon>Spiralia</taxon>
        <taxon>Gnathifera</taxon>
        <taxon>Rotifera</taxon>
        <taxon>Eurotatoria</taxon>
        <taxon>Bdelloidea</taxon>
        <taxon>Adinetida</taxon>
        <taxon>Adinetidae</taxon>
        <taxon>Adineta</taxon>
    </lineage>
</organism>
<dbReference type="OrthoDB" id="654191at2759"/>
<evidence type="ECO:0000313" key="7">
    <source>
        <dbReference type="Proteomes" id="UP000663828"/>
    </source>
</evidence>
<dbReference type="CDD" id="cd05819">
    <property type="entry name" value="NHL"/>
    <property type="match status" value="1"/>
</dbReference>
<comment type="caution">
    <text evidence="5">The sequence shown here is derived from an EMBL/GenBank/DDBJ whole genome shotgun (WGS) entry which is preliminary data.</text>
</comment>
<keyword evidence="7" id="KW-1185">Reference proteome</keyword>
<evidence type="ECO:0000313" key="8">
    <source>
        <dbReference type="Proteomes" id="UP000663852"/>
    </source>
</evidence>
<keyword evidence="2" id="KW-0677">Repeat</keyword>
<evidence type="ECO:0000256" key="3">
    <source>
        <dbReference type="ARBA" id="ARBA00023180"/>
    </source>
</evidence>
<keyword evidence="1" id="KW-0732">Signal</keyword>